<dbReference type="Pfam" id="PF16294">
    <property type="entry name" value="RSB_motif"/>
    <property type="match status" value="1"/>
</dbReference>
<feature type="compositionally biased region" description="Acidic residues" evidence="1">
    <location>
        <begin position="314"/>
        <end position="324"/>
    </location>
</feature>
<dbReference type="SUPFAM" id="SSF68906">
    <property type="entry name" value="SAP domain"/>
    <property type="match status" value="1"/>
</dbReference>
<evidence type="ECO:0000259" key="2">
    <source>
        <dbReference type="PROSITE" id="PS50800"/>
    </source>
</evidence>
<keyword evidence="4" id="KW-1185">Reference proteome</keyword>
<feature type="region of interest" description="Disordered" evidence="1">
    <location>
        <begin position="305"/>
        <end position="343"/>
    </location>
</feature>
<dbReference type="AlphaFoldDB" id="A0A7J7P8E3"/>
<dbReference type="CDD" id="cd12432">
    <property type="entry name" value="RRM_ACINU"/>
    <property type="match status" value="1"/>
</dbReference>
<dbReference type="InterPro" id="IPR003034">
    <property type="entry name" value="SAP_dom"/>
</dbReference>
<dbReference type="InterPro" id="IPR032552">
    <property type="entry name" value="RSB_motif"/>
</dbReference>
<feature type="domain" description="SAP" evidence="2">
    <location>
        <begin position="13"/>
        <end position="47"/>
    </location>
</feature>
<feature type="compositionally biased region" description="Polar residues" evidence="1">
    <location>
        <begin position="402"/>
        <end position="421"/>
    </location>
</feature>
<feature type="region of interest" description="Disordered" evidence="1">
    <location>
        <begin position="547"/>
        <end position="648"/>
    </location>
</feature>
<dbReference type="OrthoDB" id="5348404at2759"/>
<feature type="region of interest" description="Disordered" evidence="1">
    <location>
        <begin position="50"/>
        <end position="127"/>
    </location>
</feature>
<sequence>MSTKYSVLDNRSIDQLRVIELKDELKKRKLPTKGLKDDLIKRLDEAIRDAREDFADKEVRNERDANIKEEIFHNGGDSDKDDKVIQNEEDSTKETPASGSDAKLQDNCQNEEMKSTQDNIDTRDHEEKCVEEVDSNASMVGNDVSSFELDQGKDQERAELVSSSDLIGISMETKITISQTVTTRILSSGQELQDNNTQVEDEGTELSGEDHMLNVSDQNNQVSGYQVKSSSIITDSVSINEKNELKDNLNTDNLYLELQVTKSEMVQPYSGDVHPMDEQVSHENQTTSNEIADTAVMNFTNADGVSEKLNLDPSPDDDSMEEDSLEIKHTDPNPNSYEVRENGEVRTVKEDSSLVVGDGLSSDNKVISAKVNSIYTVPAEKRKLEDKEAAVKNEPSKRQRRWNSATVKVPEEQTSNTPSTTPRDKSQPTIPKRNFTRSDSTLNGGDAPKERVVPPTAKVPTSSLRIDHFVRPFTLKAVQGLLAKTGTVSSFWMDNIKTHCYVTYSSLDEAIETRNALYNLQWPPSNGGRLLVAEFVDPQDVKMRVEPPARVSAASRLTSPTTTVHQNVPREQLLPPPPLTLPPPPPLSDPHTPKERLPLPPQLPPPPPLSDLQTPRERLPLPTQLPPPPPISDLQRPRERLLLPPPPQLRKSDAPIVVTLDDLFRKTRATPRIYYLPLTNEQVAMKLESQAKTKK</sequence>
<dbReference type="PANTHER" id="PTHR47031">
    <property type="entry name" value="SAP DNA-BINDING DOMAIN-CONTAINING PROTEIN"/>
    <property type="match status" value="1"/>
</dbReference>
<feature type="compositionally biased region" description="Basic and acidic residues" evidence="1">
    <location>
        <begin position="111"/>
        <end position="127"/>
    </location>
</feature>
<gene>
    <name evidence="3" type="ORF">GIB67_022717</name>
</gene>
<proteinExistence type="predicted"/>
<organism evidence="3 4">
    <name type="scientific">Kingdonia uniflora</name>
    <dbReference type="NCBI Taxonomy" id="39325"/>
    <lineage>
        <taxon>Eukaryota</taxon>
        <taxon>Viridiplantae</taxon>
        <taxon>Streptophyta</taxon>
        <taxon>Embryophyta</taxon>
        <taxon>Tracheophyta</taxon>
        <taxon>Spermatophyta</taxon>
        <taxon>Magnoliopsida</taxon>
        <taxon>Ranunculales</taxon>
        <taxon>Circaeasteraceae</taxon>
        <taxon>Kingdonia</taxon>
    </lineage>
</organism>
<dbReference type="Gene3D" id="1.10.720.30">
    <property type="entry name" value="SAP domain"/>
    <property type="match status" value="1"/>
</dbReference>
<feature type="compositionally biased region" description="Basic and acidic residues" evidence="1">
    <location>
        <begin position="383"/>
        <end position="397"/>
    </location>
</feature>
<dbReference type="GO" id="GO:0003676">
    <property type="term" value="F:nucleic acid binding"/>
    <property type="evidence" value="ECO:0007669"/>
    <property type="project" value="InterPro"/>
</dbReference>
<evidence type="ECO:0000313" key="4">
    <source>
        <dbReference type="Proteomes" id="UP000541444"/>
    </source>
</evidence>
<feature type="compositionally biased region" description="Basic and acidic residues" evidence="1">
    <location>
        <begin position="50"/>
        <end position="93"/>
    </location>
</feature>
<dbReference type="SUPFAM" id="SSF54928">
    <property type="entry name" value="RNA-binding domain, RBD"/>
    <property type="match status" value="1"/>
</dbReference>
<name>A0A7J7P8E3_9MAGN</name>
<comment type="caution">
    <text evidence="3">The sequence shown here is derived from an EMBL/GenBank/DDBJ whole genome shotgun (WGS) entry which is preliminary data.</text>
</comment>
<dbReference type="PROSITE" id="PS50800">
    <property type="entry name" value="SAP"/>
    <property type="match status" value="1"/>
</dbReference>
<dbReference type="Proteomes" id="UP000541444">
    <property type="component" value="Unassembled WGS sequence"/>
</dbReference>
<feature type="compositionally biased region" description="Pro residues" evidence="1">
    <location>
        <begin position="598"/>
        <end position="609"/>
    </location>
</feature>
<protein>
    <recommendedName>
        <fullName evidence="2">SAP domain-containing protein</fullName>
    </recommendedName>
</protein>
<feature type="region of interest" description="Disordered" evidence="1">
    <location>
        <begin position="383"/>
        <end position="457"/>
    </location>
</feature>
<feature type="compositionally biased region" description="Polar residues" evidence="1">
    <location>
        <begin position="555"/>
        <end position="566"/>
    </location>
</feature>
<evidence type="ECO:0000256" key="1">
    <source>
        <dbReference type="SAM" id="MobiDB-lite"/>
    </source>
</evidence>
<evidence type="ECO:0000313" key="3">
    <source>
        <dbReference type="EMBL" id="KAF6175715.1"/>
    </source>
</evidence>
<dbReference type="EMBL" id="JACGCM010000155">
    <property type="protein sequence ID" value="KAF6175715.1"/>
    <property type="molecule type" value="Genomic_DNA"/>
</dbReference>
<dbReference type="Pfam" id="PF02037">
    <property type="entry name" value="SAP"/>
    <property type="match status" value="1"/>
</dbReference>
<dbReference type="InterPro" id="IPR036361">
    <property type="entry name" value="SAP_dom_sf"/>
</dbReference>
<dbReference type="SMART" id="SM00513">
    <property type="entry name" value="SAP"/>
    <property type="match status" value="1"/>
</dbReference>
<accession>A0A7J7P8E3</accession>
<dbReference type="PANTHER" id="PTHR47031:SF3">
    <property type="entry name" value="SAP DOMAIN-CONTAINING PROTEIN"/>
    <property type="match status" value="1"/>
</dbReference>
<reference evidence="3 4" key="1">
    <citation type="journal article" date="2020" name="IScience">
        <title>Genome Sequencing of the Endangered Kingdonia uniflora (Circaeasteraceae, Ranunculales) Reveals Potential Mechanisms of Evolutionary Specialization.</title>
        <authorList>
            <person name="Sun Y."/>
            <person name="Deng T."/>
            <person name="Zhang A."/>
            <person name="Moore M.J."/>
            <person name="Landis J.B."/>
            <person name="Lin N."/>
            <person name="Zhang H."/>
            <person name="Zhang X."/>
            <person name="Huang J."/>
            <person name="Zhang X."/>
            <person name="Sun H."/>
            <person name="Wang H."/>
        </authorList>
    </citation>
    <scope>NUCLEOTIDE SEQUENCE [LARGE SCALE GENOMIC DNA]</scope>
    <source>
        <strain evidence="3">TB1705</strain>
        <tissue evidence="3">Leaf</tissue>
    </source>
</reference>
<dbReference type="InterPro" id="IPR035979">
    <property type="entry name" value="RBD_domain_sf"/>
</dbReference>
<dbReference type="InterPro" id="IPR034257">
    <property type="entry name" value="Acinus_RRM"/>
</dbReference>
<feature type="compositionally biased region" description="Pro residues" evidence="1">
    <location>
        <begin position="574"/>
        <end position="588"/>
    </location>
</feature>